<dbReference type="AlphaFoldDB" id="A0A8D8QFI2"/>
<organism evidence="2">
    <name type="scientific">Cacopsylla melanoneura</name>
    <dbReference type="NCBI Taxonomy" id="428564"/>
    <lineage>
        <taxon>Eukaryota</taxon>
        <taxon>Metazoa</taxon>
        <taxon>Ecdysozoa</taxon>
        <taxon>Arthropoda</taxon>
        <taxon>Hexapoda</taxon>
        <taxon>Insecta</taxon>
        <taxon>Pterygota</taxon>
        <taxon>Neoptera</taxon>
        <taxon>Paraneoptera</taxon>
        <taxon>Hemiptera</taxon>
        <taxon>Sternorrhyncha</taxon>
        <taxon>Psylloidea</taxon>
        <taxon>Psyllidae</taxon>
        <taxon>Psyllinae</taxon>
        <taxon>Cacopsylla</taxon>
    </lineage>
</organism>
<dbReference type="EMBL" id="HBUF01073521">
    <property type="protein sequence ID" value="CAG6630402.1"/>
    <property type="molecule type" value="Transcribed_RNA"/>
</dbReference>
<evidence type="ECO:0000313" key="2">
    <source>
        <dbReference type="EMBL" id="CAG6630402.1"/>
    </source>
</evidence>
<evidence type="ECO:0000256" key="1">
    <source>
        <dbReference type="SAM" id="Phobius"/>
    </source>
</evidence>
<keyword evidence="1" id="KW-1133">Transmembrane helix</keyword>
<name>A0A8D8QFI2_9HEMI</name>
<sequence>MFKSKDLLGNFLVFIDLVIISSTVSFELVDPPGGGCSMAGWVYSTRKQRIKRSDRAGRQYKKKNKTQQGVGTQLLELFKHCFAKEQLAFNPRRNYFHLYNLNQTSQI</sequence>
<accession>A0A8D8QFI2</accession>
<keyword evidence="1" id="KW-0472">Membrane</keyword>
<protein>
    <submittedName>
        <fullName evidence="2">Uncharacterized protein</fullName>
    </submittedName>
</protein>
<feature type="transmembrane region" description="Helical" evidence="1">
    <location>
        <begin position="7"/>
        <end position="26"/>
    </location>
</feature>
<keyword evidence="1" id="KW-0812">Transmembrane</keyword>
<reference evidence="2" key="1">
    <citation type="submission" date="2021-05" db="EMBL/GenBank/DDBJ databases">
        <authorList>
            <person name="Alioto T."/>
            <person name="Alioto T."/>
            <person name="Gomez Garrido J."/>
        </authorList>
    </citation>
    <scope>NUCLEOTIDE SEQUENCE</scope>
</reference>
<proteinExistence type="predicted"/>